<evidence type="ECO:0000313" key="12">
    <source>
        <dbReference type="EMBL" id="EKF86919.1"/>
    </source>
</evidence>
<evidence type="ECO:0000313" key="13">
    <source>
        <dbReference type="Proteomes" id="UP000007360"/>
    </source>
</evidence>
<keyword evidence="9 11" id="KW-1133">Transmembrane helix</keyword>
<evidence type="ECO:0000256" key="2">
    <source>
        <dbReference type="ARBA" id="ARBA00004651"/>
    </source>
</evidence>
<evidence type="ECO:0000256" key="3">
    <source>
        <dbReference type="ARBA" id="ARBA00004953"/>
    </source>
</evidence>
<feature type="transmembrane region" description="Helical" evidence="11">
    <location>
        <begin position="264"/>
        <end position="284"/>
    </location>
</feature>
<evidence type="ECO:0000256" key="6">
    <source>
        <dbReference type="ARBA" id="ARBA00022475"/>
    </source>
</evidence>
<dbReference type="Proteomes" id="UP000007360">
    <property type="component" value="Unassembled WGS sequence"/>
</dbReference>
<comment type="similarity">
    <text evidence="4 11">Belongs to the CobD/CbiB family.</text>
</comment>
<dbReference type="RefSeq" id="WP_004029492.1">
    <property type="nucleotide sequence ID" value="NZ_AMPO01000001.1"/>
</dbReference>
<dbReference type="EMBL" id="AMPO01000001">
    <property type="protein sequence ID" value="EKF86919.1"/>
    <property type="molecule type" value="Genomic_DNA"/>
</dbReference>
<dbReference type="GO" id="GO:0048472">
    <property type="term" value="F:threonine-phosphate decarboxylase activity"/>
    <property type="evidence" value="ECO:0007669"/>
    <property type="project" value="InterPro"/>
</dbReference>
<organism evidence="12 13">
    <name type="scientific">Methanobacterium formicicum (strain DSM 3637 / PP1)</name>
    <dbReference type="NCBI Taxonomy" id="1204725"/>
    <lineage>
        <taxon>Archaea</taxon>
        <taxon>Methanobacteriati</taxon>
        <taxon>Methanobacteriota</taxon>
        <taxon>Methanomada group</taxon>
        <taxon>Methanobacteria</taxon>
        <taxon>Methanobacteriales</taxon>
        <taxon>Methanobacteriaceae</taxon>
        <taxon>Methanobacterium</taxon>
    </lineage>
</organism>
<keyword evidence="10 11" id="KW-0472">Membrane</keyword>
<evidence type="ECO:0000256" key="4">
    <source>
        <dbReference type="ARBA" id="ARBA00006263"/>
    </source>
</evidence>
<comment type="subcellular location">
    <subcellularLocation>
        <location evidence="2 11">Cell membrane</location>
        <topology evidence="2 11">Multi-pass membrane protein</topology>
    </subcellularLocation>
</comment>
<feature type="transmembrane region" description="Helical" evidence="11">
    <location>
        <begin position="59"/>
        <end position="82"/>
    </location>
</feature>
<dbReference type="NCBIfam" id="NF002281">
    <property type="entry name" value="PRK01209.2-5"/>
    <property type="match status" value="1"/>
</dbReference>
<dbReference type="GO" id="GO:0005886">
    <property type="term" value="C:plasma membrane"/>
    <property type="evidence" value="ECO:0007669"/>
    <property type="project" value="UniProtKB-SubCell"/>
</dbReference>
<proteinExistence type="inferred from homology"/>
<comment type="function">
    <text evidence="1 11">Converts cobyric acid to cobinamide by the addition of aminopropanol on the F carboxylic group.</text>
</comment>
<comment type="pathway">
    <text evidence="3 11">Cofactor biosynthesis; adenosylcobalamin biosynthesis.</text>
</comment>
<evidence type="ECO:0000256" key="11">
    <source>
        <dbReference type="HAMAP-Rule" id="MF_00024"/>
    </source>
</evidence>
<dbReference type="Pfam" id="PF03186">
    <property type="entry name" value="CobD_Cbib"/>
    <property type="match status" value="2"/>
</dbReference>
<reference evidence="12 13" key="1">
    <citation type="journal article" date="2012" name="J. Bacteriol.">
        <title>Draft genome sequence of Methanobacterium formicicum DSM 3637, an archaebacterium isolated from the methane producer amoeba Pelomyxa palustris.</title>
        <authorList>
            <person name="Gutierrez G."/>
        </authorList>
    </citation>
    <scope>NUCLEOTIDE SEQUENCE [LARGE SCALE GENOMIC DNA]</scope>
    <source>
        <strain evidence="13">DSM 3637 / PP1</strain>
    </source>
</reference>
<dbReference type="AlphaFoldDB" id="K2REV8"/>
<feature type="transmembrane region" description="Helical" evidence="11">
    <location>
        <begin position="165"/>
        <end position="182"/>
    </location>
</feature>
<dbReference type="PANTHER" id="PTHR34308:SF1">
    <property type="entry name" value="COBALAMIN BIOSYNTHESIS PROTEIN CBIB"/>
    <property type="match status" value="1"/>
</dbReference>
<dbReference type="PATRIC" id="fig|1204725.3.peg.299"/>
<dbReference type="GO" id="GO:0009236">
    <property type="term" value="P:cobalamin biosynthetic process"/>
    <property type="evidence" value="ECO:0007669"/>
    <property type="project" value="UniProtKB-UniRule"/>
</dbReference>
<feature type="transmembrane region" description="Helical" evidence="11">
    <location>
        <begin position="304"/>
        <end position="323"/>
    </location>
</feature>
<comment type="caution">
    <text evidence="11">Lacks conserved residue(s) required for the propagation of feature annotation.</text>
</comment>
<gene>
    <name evidence="11" type="primary">cobD</name>
    <name evidence="12" type="ORF">A994_01495</name>
</gene>
<evidence type="ECO:0000256" key="10">
    <source>
        <dbReference type="ARBA" id="ARBA00023136"/>
    </source>
</evidence>
<keyword evidence="8 11" id="KW-0812">Transmembrane</keyword>
<keyword evidence="13" id="KW-1185">Reference proteome</keyword>
<dbReference type="UniPathway" id="UPA00148"/>
<evidence type="ECO:0000256" key="8">
    <source>
        <dbReference type="ARBA" id="ARBA00022692"/>
    </source>
</evidence>
<evidence type="ECO:0000256" key="1">
    <source>
        <dbReference type="ARBA" id="ARBA00003384"/>
    </source>
</evidence>
<protein>
    <recommendedName>
        <fullName evidence="5 11">Probable cobalamin biosynthesis protein CobD</fullName>
    </recommendedName>
</protein>
<feature type="transmembrane region" description="Helical" evidence="11">
    <location>
        <begin position="344"/>
        <end position="367"/>
    </location>
</feature>
<dbReference type="PANTHER" id="PTHR34308">
    <property type="entry name" value="COBALAMIN BIOSYNTHESIS PROTEIN CBIB"/>
    <property type="match status" value="1"/>
</dbReference>
<dbReference type="HAMAP" id="MF_00024">
    <property type="entry name" value="CobD_CbiB"/>
    <property type="match status" value="1"/>
</dbReference>
<evidence type="ECO:0000256" key="5">
    <source>
        <dbReference type="ARBA" id="ARBA00016185"/>
    </source>
</evidence>
<evidence type="ECO:0000256" key="7">
    <source>
        <dbReference type="ARBA" id="ARBA00022573"/>
    </source>
</evidence>
<keyword evidence="7 11" id="KW-0169">Cobalamin biosynthesis</keyword>
<name>K2REV8_METFP</name>
<feature type="transmembrane region" description="Helical" evidence="11">
    <location>
        <begin position="213"/>
        <end position="233"/>
    </location>
</feature>
<dbReference type="OrthoDB" id="46105at2157"/>
<keyword evidence="6 11" id="KW-1003">Cell membrane</keyword>
<dbReference type="InterPro" id="IPR004485">
    <property type="entry name" value="Cobalamin_biosynth_CobD/CbiB"/>
</dbReference>
<dbReference type="GO" id="GO:0015420">
    <property type="term" value="F:ABC-type vitamin B12 transporter activity"/>
    <property type="evidence" value="ECO:0007669"/>
    <property type="project" value="UniProtKB-UniRule"/>
</dbReference>
<feature type="transmembrane region" description="Helical" evidence="11">
    <location>
        <begin position="6"/>
        <end position="25"/>
    </location>
</feature>
<feature type="transmembrane region" description="Helical" evidence="11">
    <location>
        <begin position="88"/>
        <end position="108"/>
    </location>
</feature>
<sequence>MQQIELLTIELLIVIVAAVSIDLILGELPSRLHPVVWMGKSIEKLKSLFLTTSKTKNRLSGLIMTMLIIIMFTALFSVILYISSFNYIFYLLVASIILSTTFAIRSLVNFVKNVYVDINEDLEKGKKSVSLLVSRNTSNLSSENVVSAAIETLTENITDSVVSPLFYIFIFGFMGNILLYLIHPSVTINPILINHTSFQGPLSNFLSVSGISYSWYQFPIYLVVFAGVSYRVVNTLDAMVGYKNPENIDIGWFPARLDDILNYIPARLTGFLVVLASIFAGFDYKSSWKVMLSDARSTPSPNSGYSMAAAAGSLGIQLIKPGVYKLGYPKNELKPGMIKRAIKLSIITVTLFLMIIILILISTFLFFH</sequence>
<accession>K2REV8</accession>
<comment type="caution">
    <text evidence="12">The sequence shown here is derived from an EMBL/GenBank/DDBJ whole genome shotgun (WGS) entry which is preliminary data.</text>
</comment>
<evidence type="ECO:0000256" key="9">
    <source>
        <dbReference type="ARBA" id="ARBA00022989"/>
    </source>
</evidence>